<evidence type="ECO:0000256" key="3">
    <source>
        <dbReference type="ARBA" id="ARBA00010617"/>
    </source>
</evidence>
<evidence type="ECO:0000256" key="10">
    <source>
        <dbReference type="RuleBase" id="RU000461"/>
    </source>
</evidence>
<dbReference type="Gene3D" id="1.10.630.10">
    <property type="entry name" value="Cytochrome P450"/>
    <property type="match status" value="1"/>
</dbReference>
<dbReference type="CDD" id="cd11065">
    <property type="entry name" value="CYP64-like"/>
    <property type="match status" value="1"/>
</dbReference>
<dbReference type="EMBL" id="JH711575">
    <property type="protein sequence ID" value="EIW84426.1"/>
    <property type="molecule type" value="Genomic_DNA"/>
</dbReference>
<comment type="caution">
    <text evidence="11">The sequence shown here is derived from an EMBL/GenBank/DDBJ whole genome shotgun (WGS) entry which is preliminary data.</text>
</comment>
<keyword evidence="12" id="KW-1185">Reference proteome</keyword>
<dbReference type="PRINTS" id="PR00385">
    <property type="entry name" value="P450"/>
</dbReference>
<dbReference type="PANTHER" id="PTHR46300:SF7">
    <property type="entry name" value="P450, PUTATIVE (EUROFUNG)-RELATED"/>
    <property type="match status" value="1"/>
</dbReference>
<dbReference type="RefSeq" id="XP_007766130.1">
    <property type="nucleotide sequence ID" value="XM_007767940.1"/>
</dbReference>
<dbReference type="OrthoDB" id="2789670at2759"/>
<dbReference type="KEGG" id="cput:CONPUDRAFT_163565"/>
<evidence type="ECO:0000256" key="7">
    <source>
        <dbReference type="ARBA" id="ARBA00023004"/>
    </source>
</evidence>
<dbReference type="PROSITE" id="PS00086">
    <property type="entry name" value="CYTOCHROME_P450"/>
    <property type="match status" value="1"/>
</dbReference>
<evidence type="ECO:0000256" key="9">
    <source>
        <dbReference type="PIRSR" id="PIRSR602401-1"/>
    </source>
</evidence>
<dbReference type="Pfam" id="PF00067">
    <property type="entry name" value="p450"/>
    <property type="match status" value="1"/>
</dbReference>
<keyword evidence="7 9" id="KW-0408">Iron</keyword>
<protein>
    <submittedName>
        <fullName evidence="11">Cytochrome P450</fullName>
    </submittedName>
</protein>
<keyword evidence="6 10" id="KW-0560">Oxidoreductase</keyword>
<dbReference type="SUPFAM" id="SSF48264">
    <property type="entry name" value="Cytochrome P450"/>
    <property type="match status" value="1"/>
</dbReference>
<evidence type="ECO:0000313" key="12">
    <source>
        <dbReference type="Proteomes" id="UP000053558"/>
    </source>
</evidence>
<dbReference type="OMA" id="KTHENAF"/>
<dbReference type="InterPro" id="IPR017972">
    <property type="entry name" value="Cyt_P450_CS"/>
</dbReference>
<evidence type="ECO:0000256" key="6">
    <source>
        <dbReference type="ARBA" id="ARBA00023002"/>
    </source>
</evidence>
<dbReference type="InterPro" id="IPR050364">
    <property type="entry name" value="Cytochrome_P450_fung"/>
</dbReference>
<name>A0A5M3MZH3_CONPW</name>
<evidence type="ECO:0000313" key="11">
    <source>
        <dbReference type="EMBL" id="EIW84426.1"/>
    </source>
</evidence>
<evidence type="ECO:0000256" key="5">
    <source>
        <dbReference type="ARBA" id="ARBA00022723"/>
    </source>
</evidence>
<dbReference type="Proteomes" id="UP000053558">
    <property type="component" value="Unassembled WGS sequence"/>
</dbReference>
<dbReference type="GO" id="GO:0020037">
    <property type="term" value="F:heme binding"/>
    <property type="evidence" value="ECO:0007669"/>
    <property type="project" value="InterPro"/>
</dbReference>
<dbReference type="GO" id="GO:0016705">
    <property type="term" value="F:oxidoreductase activity, acting on paired donors, with incorporation or reduction of molecular oxygen"/>
    <property type="evidence" value="ECO:0007669"/>
    <property type="project" value="InterPro"/>
</dbReference>
<proteinExistence type="inferred from homology"/>
<dbReference type="InterPro" id="IPR002401">
    <property type="entry name" value="Cyt_P450_E_grp-I"/>
</dbReference>
<sequence length="423" mass="47505">MVVNSERIAQELLDKRSRNYSDRIDMSYLIEQYGFGFITTFLHHNNSWRDHRRVLHQTLRTGAISAYWPTLVRRASTLLQSLHTSREPWWEHIEMYAAAIVLGTVYDHELPVKPEDDPTYRAMVEGTDLIFFIGSLGMTALINAIPLVRYTPKWFAGGRWVNAAHCLQSMGTMIDTPYNILQNRIVAGEAGACVMTEALAIFQGTTKLDDAEHVIKDACSTAYAAGKDTTGSTLLVFILAMVLHPHVQKTAQEELDMVVGTGRLPTFNDTPALPYLEAVLRETLRWRPVVPIGVPHTATNEDIYEGYRVPKGTAIIPNVWAISRDPEKYPSPDDFKPERFLDADGKLTNDTCEFVFGFGRRICPGRHFAHAAVWIAMAQILATFTIEKAKDSSGHPVEPAPEWGTGITTYPKPFPCNFVPRQT</sequence>
<comment type="similarity">
    <text evidence="3 10">Belongs to the cytochrome P450 family.</text>
</comment>
<dbReference type="PANTHER" id="PTHR46300">
    <property type="entry name" value="P450, PUTATIVE (EUROFUNG)-RELATED-RELATED"/>
    <property type="match status" value="1"/>
</dbReference>
<comment type="cofactor">
    <cofactor evidence="1 9">
        <name>heme</name>
        <dbReference type="ChEBI" id="CHEBI:30413"/>
    </cofactor>
</comment>
<evidence type="ECO:0000256" key="2">
    <source>
        <dbReference type="ARBA" id="ARBA00005179"/>
    </source>
</evidence>
<dbReference type="InterPro" id="IPR036396">
    <property type="entry name" value="Cyt_P450_sf"/>
</dbReference>
<evidence type="ECO:0000256" key="1">
    <source>
        <dbReference type="ARBA" id="ARBA00001971"/>
    </source>
</evidence>
<comment type="pathway">
    <text evidence="2">Secondary metabolite biosynthesis.</text>
</comment>
<organism evidence="11 12">
    <name type="scientific">Coniophora puteana (strain RWD-64-598)</name>
    <name type="common">Brown rot fungus</name>
    <dbReference type="NCBI Taxonomy" id="741705"/>
    <lineage>
        <taxon>Eukaryota</taxon>
        <taxon>Fungi</taxon>
        <taxon>Dikarya</taxon>
        <taxon>Basidiomycota</taxon>
        <taxon>Agaricomycotina</taxon>
        <taxon>Agaricomycetes</taxon>
        <taxon>Agaricomycetidae</taxon>
        <taxon>Boletales</taxon>
        <taxon>Coniophorineae</taxon>
        <taxon>Coniophoraceae</taxon>
        <taxon>Coniophora</taxon>
    </lineage>
</organism>
<reference evidence="12" key="1">
    <citation type="journal article" date="2012" name="Science">
        <title>The Paleozoic origin of enzymatic lignin decomposition reconstructed from 31 fungal genomes.</title>
        <authorList>
            <person name="Floudas D."/>
            <person name="Binder M."/>
            <person name="Riley R."/>
            <person name="Barry K."/>
            <person name="Blanchette R.A."/>
            <person name="Henrissat B."/>
            <person name="Martinez A.T."/>
            <person name="Otillar R."/>
            <person name="Spatafora J.W."/>
            <person name="Yadav J.S."/>
            <person name="Aerts A."/>
            <person name="Benoit I."/>
            <person name="Boyd A."/>
            <person name="Carlson A."/>
            <person name="Copeland A."/>
            <person name="Coutinho P.M."/>
            <person name="de Vries R.P."/>
            <person name="Ferreira P."/>
            <person name="Findley K."/>
            <person name="Foster B."/>
            <person name="Gaskell J."/>
            <person name="Glotzer D."/>
            <person name="Gorecki P."/>
            <person name="Heitman J."/>
            <person name="Hesse C."/>
            <person name="Hori C."/>
            <person name="Igarashi K."/>
            <person name="Jurgens J.A."/>
            <person name="Kallen N."/>
            <person name="Kersten P."/>
            <person name="Kohler A."/>
            <person name="Kuees U."/>
            <person name="Kumar T.K.A."/>
            <person name="Kuo A."/>
            <person name="LaButti K."/>
            <person name="Larrondo L.F."/>
            <person name="Lindquist E."/>
            <person name="Ling A."/>
            <person name="Lombard V."/>
            <person name="Lucas S."/>
            <person name="Lundell T."/>
            <person name="Martin R."/>
            <person name="McLaughlin D.J."/>
            <person name="Morgenstern I."/>
            <person name="Morin E."/>
            <person name="Murat C."/>
            <person name="Nagy L.G."/>
            <person name="Nolan M."/>
            <person name="Ohm R.A."/>
            <person name="Patyshakuliyeva A."/>
            <person name="Rokas A."/>
            <person name="Ruiz-Duenas F.J."/>
            <person name="Sabat G."/>
            <person name="Salamov A."/>
            <person name="Samejima M."/>
            <person name="Schmutz J."/>
            <person name="Slot J.C."/>
            <person name="St John F."/>
            <person name="Stenlid J."/>
            <person name="Sun H."/>
            <person name="Sun S."/>
            <person name="Syed K."/>
            <person name="Tsang A."/>
            <person name="Wiebenga A."/>
            <person name="Young D."/>
            <person name="Pisabarro A."/>
            <person name="Eastwood D.C."/>
            <person name="Martin F."/>
            <person name="Cullen D."/>
            <person name="Grigoriev I.V."/>
            <person name="Hibbett D.S."/>
        </authorList>
    </citation>
    <scope>NUCLEOTIDE SEQUENCE [LARGE SCALE GENOMIC DNA]</scope>
    <source>
        <strain evidence="12">RWD-64-598 SS2</strain>
    </source>
</reference>
<keyword evidence="8 10" id="KW-0503">Monooxygenase</keyword>
<dbReference type="PRINTS" id="PR00463">
    <property type="entry name" value="EP450I"/>
</dbReference>
<gene>
    <name evidence="11" type="ORF">CONPUDRAFT_163565</name>
</gene>
<keyword evidence="5 9" id="KW-0479">Metal-binding</keyword>
<dbReference type="GO" id="GO:0004497">
    <property type="term" value="F:monooxygenase activity"/>
    <property type="evidence" value="ECO:0007669"/>
    <property type="project" value="UniProtKB-KW"/>
</dbReference>
<keyword evidence="4 9" id="KW-0349">Heme</keyword>
<dbReference type="InterPro" id="IPR001128">
    <property type="entry name" value="Cyt_P450"/>
</dbReference>
<feature type="binding site" description="axial binding residue" evidence="9">
    <location>
        <position position="363"/>
    </location>
    <ligand>
        <name>heme</name>
        <dbReference type="ChEBI" id="CHEBI:30413"/>
    </ligand>
    <ligandPart>
        <name>Fe</name>
        <dbReference type="ChEBI" id="CHEBI:18248"/>
    </ligandPart>
</feature>
<dbReference type="AlphaFoldDB" id="A0A5M3MZH3"/>
<dbReference type="GO" id="GO:0005506">
    <property type="term" value="F:iron ion binding"/>
    <property type="evidence" value="ECO:0007669"/>
    <property type="project" value="InterPro"/>
</dbReference>
<dbReference type="GeneID" id="19204935"/>
<evidence type="ECO:0000256" key="4">
    <source>
        <dbReference type="ARBA" id="ARBA00022617"/>
    </source>
</evidence>
<evidence type="ECO:0000256" key="8">
    <source>
        <dbReference type="ARBA" id="ARBA00023033"/>
    </source>
</evidence>
<accession>A0A5M3MZH3</accession>